<evidence type="ECO:0000256" key="1">
    <source>
        <dbReference type="ARBA" id="ARBA00004370"/>
    </source>
</evidence>
<name>A0A6H0XY99_9PEZI</name>
<evidence type="ECO:0000256" key="3">
    <source>
        <dbReference type="ARBA" id="ARBA00022989"/>
    </source>
</evidence>
<evidence type="ECO:0000313" key="7">
    <source>
        <dbReference type="Proteomes" id="UP000503462"/>
    </source>
</evidence>
<evidence type="ECO:0000256" key="4">
    <source>
        <dbReference type="ARBA" id="ARBA00023136"/>
    </source>
</evidence>
<dbReference type="OrthoDB" id="342281at2759"/>
<evidence type="ECO:0000313" key="6">
    <source>
        <dbReference type="EMBL" id="QIW99713.1"/>
    </source>
</evidence>
<keyword evidence="4" id="KW-0472">Membrane</keyword>
<evidence type="ECO:0000256" key="2">
    <source>
        <dbReference type="ARBA" id="ARBA00022692"/>
    </source>
</evidence>
<gene>
    <name evidence="6" type="ORF">AMS68_005231</name>
</gene>
<dbReference type="GO" id="GO:0043495">
    <property type="term" value="F:protein-membrane adaptor activity"/>
    <property type="evidence" value="ECO:0007669"/>
    <property type="project" value="TreeGrafter"/>
</dbReference>
<accession>A0A6H0XY99</accession>
<organism evidence="6 7">
    <name type="scientific">Peltaster fructicola</name>
    <dbReference type="NCBI Taxonomy" id="286661"/>
    <lineage>
        <taxon>Eukaryota</taxon>
        <taxon>Fungi</taxon>
        <taxon>Dikarya</taxon>
        <taxon>Ascomycota</taxon>
        <taxon>Pezizomycotina</taxon>
        <taxon>Dothideomycetes</taxon>
        <taxon>Dothideomycetes incertae sedis</taxon>
        <taxon>Peltaster</taxon>
    </lineage>
</organism>
<keyword evidence="2" id="KW-0812">Transmembrane</keyword>
<dbReference type="PROSITE" id="PS51469">
    <property type="entry name" value="SUN"/>
    <property type="match status" value="1"/>
</dbReference>
<dbReference type="InterPro" id="IPR012919">
    <property type="entry name" value="SUN_dom"/>
</dbReference>
<comment type="subcellular location">
    <subcellularLocation>
        <location evidence="1">Membrane</location>
    </subcellularLocation>
</comment>
<dbReference type="PANTHER" id="PTHR12911:SF8">
    <property type="entry name" value="KLAROID PROTEIN-RELATED"/>
    <property type="match status" value="1"/>
</dbReference>
<dbReference type="AlphaFoldDB" id="A0A6H0XY99"/>
<evidence type="ECO:0000259" key="5">
    <source>
        <dbReference type="PROSITE" id="PS51469"/>
    </source>
</evidence>
<protein>
    <recommendedName>
        <fullName evidence="5">SUN domain-containing protein</fullName>
    </recommendedName>
</protein>
<reference evidence="6 7" key="1">
    <citation type="journal article" date="2016" name="Sci. Rep.">
        <title>Peltaster fructicola genome reveals evolution from an invasive phytopathogen to an ectophytic parasite.</title>
        <authorList>
            <person name="Xu C."/>
            <person name="Chen H."/>
            <person name="Gleason M.L."/>
            <person name="Xu J.R."/>
            <person name="Liu H."/>
            <person name="Zhang R."/>
            <person name="Sun G."/>
        </authorList>
    </citation>
    <scope>NUCLEOTIDE SEQUENCE [LARGE SCALE GENOMIC DNA]</scope>
    <source>
        <strain evidence="6 7">LNHT1506</strain>
    </source>
</reference>
<feature type="domain" description="SUN" evidence="5">
    <location>
        <begin position="77"/>
        <end position="272"/>
    </location>
</feature>
<dbReference type="PANTHER" id="PTHR12911">
    <property type="entry name" value="SAD1/UNC-84-LIKE PROTEIN-RELATED"/>
    <property type="match status" value="1"/>
</dbReference>
<dbReference type="GO" id="GO:0034993">
    <property type="term" value="C:meiotic nuclear membrane microtubule tethering complex"/>
    <property type="evidence" value="ECO:0007669"/>
    <property type="project" value="TreeGrafter"/>
</dbReference>
<dbReference type="InterPro" id="IPR045119">
    <property type="entry name" value="SUN1-5"/>
</dbReference>
<proteinExistence type="predicted"/>
<sequence>MIESDNQRLLDLFKKNTEEDRVTFIQDIRDIAEEAVVDVLGRNSGSLPPTGDLAKHYYIENTLLAMQNLNFFAPKNGAKVIPVYTSPTALKTQTNLLARIWARAMYPPIPPVTALKKWSEYQDAWCATESTDKGKAQLGVATKYLVTPTELVVEHVPASGSLSINTAPRDVELWMDAGSIERAAEIEKLIAAKSPRYKGMGGCGNAPGAGFVCMVAGRYDIHSPNWVQRFPAFLDAETFPNFESRTFVARARTNWGGDKTCLYRFRLHGRLQDEQ</sequence>
<dbReference type="EMBL" id="CP051141">
    <property type="protein sequence ID" value="QIW99713.1"/>
    <property type="molecule type" value="Genomic_DNA"/>
</dbReference>
<dbReference type="Gene3D" id="2.60.120.260">
    <property type="entry name" value="Galactose-binding domain-like"/>
    <property type="match status" value="1"/>
</dbReference>
<dbReference type="Proteomes" id="UP000503462">
    <property type="component" value="Chromosome 3"/>
</dbReference>
<keyword evidence="3" id="KW-1133">Transmembrane helix</keyword>
<keyword evidence="7" id="KW-1185">Reference proteome</keyword>